<keyword evidence="7" id="KW-1185">Reference proteome</keyword>
<gene>
    <name evidence="6" type="ORF">ABVK25_011822</name>
</gene>
<evidence type="ECO:0000256" key="3">
    <source>
        <dbReference type="ARBA" id="ARBA00022989"/>
    </source>
</evidence>
<keyword evidence="4 5" id="KW-0472">Membrane</keyword>
<dbReference type="Pfam" id="PF01544">
    <property type="entry name" value="CorA"/>
    <property type="match status" value="1"/>
</dbReference>
<dbReference type="Proteomes" id="UP001590951">
    <property type="component" value="Unassembled WGS sequence"/>
</dbReference>
<evidence type="ECO:0000256" key="2">
    <source>
        <dbReference type="ARBA" id="ARBA00022692"/>
    </source>
</evidence>
<evidence type="ECO:0000256" key="1">
    <source>
        <dbReference type="ARBA" id="ARBA00004141"/>
    </source>
</evidence>
<dbReference type="InterPro" id="IPR045863">
    <property type="entry name" value="CorA_TM1_TM2"/>
</dbReference>
<dbReference type="SUPFAM" id="SSF144083">
    <property type="entry name" value="Magnesium transport protein CorA, transmembrane region"/>
    <property type="match status" value="1"/>
</dbReference>
<feature type="transmembrane region" description="Helical" evidence="5">
    <location>
        <begin position="60"/>
        <end position="80"/>
    </location>
</feature>
<comment type="subcellular location">
    <subcellularLocation>
        <location evidence="1">Membrane</location>
        <topology evidence="1">Multi-pass membrane protein</topology>
    </subcellularLocation>
</comment>
<sequence length="103" mass="11620">MAAIKNGVERELQELESIMKLNYEKMKNINALRDNLDSGMSARPAQRIPISTLQGQNIRLLTYVTFFFLPLTFVTSIFGMTNIDPQSSFIHFVIATIIIGIPT</sequence>
<evidence type="ECO:0000256" key="5">
    <source>
        <dbReference type="SAM" id="Phobius"/>
    </source>
</evidence>
<proteinExistence type="predicted"/>
<dbReference type="InterPro" id="IPR002523">
    <property type="entry name" value="MgTranspt_CorA/ZnTranspt_ZntB"/>
</dbReference>
<protein>
    <submittedName>
        <fullName evidence="6">Uncharacterized protein</fullName>
    </submittedName>
</protein>
<dbReference type="Gene3D" id="1.20.58.340">
    <property type="entry name" value="Magnesium transport protein CorA, transmembrane region"/>
    <property type="match status" value="1"/>
</dbReference>
<name>A0ABR4AP53_9LECA</name>
<organism evidence="6 7">
    <name type="scientific">Lepraria finkii</name>
    <dbReference type="NCBI Taxonomy" id="1340010"/>
    <lineage>
        <taxon>Eukaryota</taxon>
        <taxon>Fungi</taxon>
        <taxon>Dikarya</taxon>
        <taxon>Ascomycota</taxon>
        <taxon>Pezizomycotina</taxon>
        <taxon>Lecanoromycetes</taxon>
        <taxon>OSLEUM clade</taxon>
        <taxon>Lecanoromycetidae</taxon>
        <taxon>Lecanorales</taxon>
        <taxon>Lecanorineae</taxon>
        <taxon>Stereocaulaceae</taxon>
        <taxon>Lepraria</taxon>
    </lineage>
</organism>
<accession>A0ABR4AP53</accession>
<comment type="caution">
    <text evidence="6">The sequence shown here is derived from an EMBL/GenBank/DDBJ whole genome shotgun (WGS) entry which is preliminary data.</text>
</comment>
<dbReference type="EMBL" id="JBHFEH010000119">
    <property type="protein sequence ID" value="KAL2046487.1"/>
    <property type="molecule type" value="Genomic_DNA"/>
</dbReference>
<evidence type="ECO:0000313" key="7">
    <source>
        <dbReference type="Proteomes" id="UP001590951"/>
    </source>
</evidence>
<evidence type="ECO:0000313" key="6">
    <source>
        <dbReference type="EMBL" id="KAL2046487.1"/>
    </source>
</evidence>
<keyword evidence="2 5" id="KW-0812">Transmembrane</keyword>
<reference evidence="6 7" key="1">
    <citation type="submission" date="2024-09" db="EMBL/GenBank/DDBJ databases">
        <title>Rethinking Asexuality: The Enigmatic Case of Functional Sexual Genes in Lepraria (Stereocaulaceae).</title>
        <authorList>
            <person name="Doellman M."/>
            <person name="Sun Y."/>
            <person name="Barcenas-Pena A."/>
            <person name="Lumbsch H.T."/>
            <person name="Grewe F."/>
        </authorList>
    </citation>
    <scope>NUCLEOTIDE SEQUENCE [LARGE SCALE GENOMIC DNA]</scope>
    <source>
        <strain evidence="6 7">Grewe 0041</strain>
    </source>
</reference>
<keyword evidence="3 5" id="KW-1133">Transmembrane helix</keyword>
<evidence type="ECO:0000256" key="4">
    <source>
        <dbReference type="ARBA" id="ARBA00023136"/>
    </source>
</evidence>